<reference evidence="6 7" key="1">
    <citation type="submission" date="2024-04" db="EMBL/GenBank/DDBJ databases">
        <title>Tritrichomonas musculus Genome.</title>
        <authorList>
            <person name="Alves-Ferreira E."/>
            <person name="Grigg M."/>
            <person name="Lorenzi H."/>
            <person name="Galac M."/>
        </authorList>
    </citation>
    <scope>NUCLEOTIDE SEQUENCE [LARGE SCALE GENOMIC DNA]</scope>
    <source>
        <strain evidence="6 7">EAF2021</strain>
    </source>
</reference>
<comment type="caution">
    <text evidence="6">The sequence shown here is derived from an EMBL/GenBank/DDBJ whole genome shotgun (WGS) entry which is preliminary data.</text>
</comment>
<feature type="domain" description="DNA mismatch repair protein S5" evidence="5">
    <location>
        <begin position="199"/>
        <end position="304"/>
    </location>
</feature>
<keyword evidence="7" id="KW-1185">Reference proteome</keyword>
<evidence type="ECO:0000313" key="7">
    <source>
        <dbReference type="Proteomes" id="UP001470230"/>
    </source>
</evidence>
<evidence type="ECO:0000313" key="6">
    <source>
        <dbReference type="EMBL" id="KAK8842720.1"/>
    </source>
</evidence>
<name>A0ABR2HBG9_9EUKA</name>
<organism evidence="6 7">
    <name type="scientific">Tritrichomonas musculus</name>
    <dbReference type="NCBI Taxonomy" id="1915356"/>
    <lineage>
        <taxon>Eukaryota</taxon>
        <taxon>Metamonada</taxon>
        <taxon>Parabasalia</taxon>
        <taxon>Tritrichomonadida</taxon>
        <taxon>Tritrichomonadidae</taxon>
        <taxon>Tritrichomonas</taxon>
    </lineage>
</organism>
<evidence type="ECO:0000256" key="1">
    <source>
        <dbReference type="ARBA" id="ARBA00006082"/>
    </source>
</evidence>
<dbReference type="InterPro" id="IPR013507">
    <property type="entry name" value="DNA_mismatch_S5_2-like"/>
</dbReference>
<dbReference type="SUPFAM" id="SSF118116">
    <property type="entry name" value="DNA mismatch repair protein MutL"/>
    <property type="match status" value="1"/>
</dbReference>
<proteinExistence type="inferred from homology"/>
<dbReference type="InterPro" id="IPR042120">
    <property type="entry name" value="MutL_C_dimsub"/>
</dbReference>
<feature type="region of interest" description="Disordered" evidence="3">
    <location>
        <begin position="583"/>
        <end position="613"/>
    </location>
</feature>
<dbReference type="InterPro" id="IPR014790">
    <property type="entry name" value="MutL_C"/>
</dbReference>
<dbReference type="Pfam" id="PF13589">
    <property type="entry name" value="HATPase_c_3"/>
    <property type="match status" value="1"/>
</dbReference>
<evidence type="ECO:0000259" key="5">
    <source>
        <dbReference type="SMART" id="SM01340"/>
    </source>
</evidence>
<dbReference type="InterPro" id="IPR014721">
    <property type="entry name" value="Ribsml_uS5_D2-typ_fold_subgr"/>
</dbReference>
<dbReference type="PANTHER" id="PTHR10073:SF52">
    <property type="entry name" value="MISMATCH REPAIR ENDONUCLEASE PMS2"/>
    <property type="match status" value="1"/>
</dbReference>
<dbReference type="SUPFAM" id="SSF55874">
    <property type="entry name" value="ATPase domain of HSP90 chaperone/DNA topoisomerase II/histidine kinase"/>
    <property type="match status" value="1"/>
</dbReference>
<dbReference type="EMBL" id="JAPFFF010000037">
    <property type="protein sequence ID" value="KAK8842720.1"/>
    <property type="molecule type" value="Genomic_DNA"/>
</dbReference>
<dbReference type="InterPro" id="IPR036890">
    <property type="entry name" value="HATPase_C_sf"/>
</dbReference>
<dbReference type="Gene3D" id="3.30.565.10">
    <property type="entry name" value="Histidine kinase-like ATPase, C-terminal domain"/>
    <property type="match status" value="1"/>
</dbReference>
<dbReference type="SMART" id="SM01340">
    <property type="entry name" value="DNA_mis_repair"/>
    <property type="match status" value="1"/>
</dbReference>
<dbReference type="SUPFAM" id="SSF54211">
    <property type="entry name" value="Ribosomal protein S5 domain 2-like"/>
    <property type="match status" value="1"/>
</dbReference>
<accession>A0ABR2HBG9</accession>
<dbReference type="PANTHER" id="PTHR10073">
    <property type="entry name" value="DNA MISMATCH REPAIR PROTEIN MLH, PMS, MUTL"/>
    <property type="match status" value="1"/>
</dbReference>
<comment type="similarity">
    <text evidence="1">Belongs to the DNA mismatch repair MutL/HexB family.</text>
</comment>
<dbReference type="Pfam" id="PF08676">
    <property type="entry name" value="MutL_C"/>
    <property type="match status" value="1"/>
</dbReference>
<keyword evidence="2" id="KW-0227">DNA damage</keyword>
<evidence type="ECO:0000259" key="4">
    <source>
        <dbReference type="SMART" id="SM00853"/>
    </source>
</evidence>
<feature type="compositionally biased region" description="Basic and acidic residues" evidence="3">
    <location>
        <begin position="587"/>
        <end position="597"/>
    </location>
</feature>
<gene>
    <name evidence="6" type="ORF">M9Y10_025581</name>
</gene>
<dbReference type="SMART" id="SM00853">
    <property type="entry name" value="MutL_C"/>
    <property type="match status" value="1"/>
</dbReference>
<evidence type="ECO:0000256" key="3">
    <source>
        <dbReference type="SAM" id="MobiDB-lite"/>
    </source>
</evidence>
<dbReference type="Gene3D" id="3.30.230.10">
    <property type="match status" value="1"/>
</dbReference>
<evidence type="ECO:0000256" key="2">
    <source>
        <dbReference type="ARBA" id="ARBA00022763"/>
    </source>
</evidence>
<dbReference type="InterPro" id="IPR038973">
    <property type="entry name" value="MutL/Mlh/Pms-like"/>
</dbReference>
<dbReference type="Proteomes" id="UP001470230">
    <property type="component" value="Unassembled WGS sequence"/>
</dbReference>
<feature type="domain" description="MutL C-terminal dimerisation" evidence="4">
    <location>
        <begin position="405"/>
        <end position="544"/>
    </location>
</feature>
<protein>
    <submittedName>
        <fullName evidence="6">Uncharacterized protein</fullName>
    </submittedName>
</protein>
<feature type="compositionally biased region" description="Polar residues" evidence="3">
    <location>
        <begin position="599"/>
        <end position="613"/>
    </location>
</feature>
<dbReference type="InterPro" id="IPR020568">
    <property type="entry name" value="Ribosomal_Su5_D2-typ_SF"/>
</dbReference>
<dbReference type="InterPro" id="IPR037198">
    <property type="entry name" value="MutL_C_sf"/>
</dbReference>
<dbReference type="NCBIfam" id="TIGR00585">
    <property type="entry name" value="mutl"/>
    <property type="match status" value="1"/>
</dbReference>
<dbReference type="Pfam" id="PF01119">
    <property type="entry name" value="DNA_mis_repair"/>
    <property type="match status" value="1"/>
</dbReference>
<dbReference type="Gene3D" id="3.30.1540.20">
    <property type="entry name" value="MutL, C-terminal domain, dimerisation subdomain"/>
    <property type="match status" value="1"/>
</dbReference>
<dbReference type="InterPro" id="IPR002099">
    <property type="entry name" value="MutL/Mlh/PMS"/>
</dbReference>
<dbReference type="InterPro" id="IPR042121">
    <property type="entry name" value="MutL_C_regsub"/>
</dbReference>
<dbReference type="Gene3D" id="3.30.1370.100">
    <property type="entry name" value="MutL, C-terminal domain, regulatory subdomain"/>
    <property type="match status" value="1"/>
</dbReference>
<sequence length="613" mass="68780">MNVLSQNDSRLVNATETIMSVAHCIRELIENSLDAQSTIINIRLIGAGLESINISDNGCGINQQGLELLCTEGATSKEFGSDLSGGRGKALDAISSLSMISVESCCSNDQKGYRLYFNEEGDRIIEPCVRSKGTSITVQSIFYTFPVRRRYWISHKSVLIAQIQEVCASFAISTNISLTALNDNRNIIQISNYNRQQRIRSILGSNIAQGLITGKAVLDKWIPGSTLEYFTSSPTTNSNGKIILSVNGRPVSNNSIARALKQEFHLCAGPKEPTIILYITSERKNFDFHPNDPIIGISFKSELVLQQELRLILGDAWKKTSETLTFKDVTQKENSFEFPPKPSDSKHSRIKLKPNLTAQIYNSSHISNLSTEKIQKRLYKSRNYNPDFGPSNNTIVTESFDQMEIIGQWNKSFLITRLGSDIYAIDQHAACEAQNFEKLRKQATKKKQVLLNPFVIKASPEDLENAESHKEEISKFGFDYEIKDDSIYVYAIPSDKNVVNDLNDLQELIGLIHDVPNSTPMTHNARIQLAYHACHSSVRVGDVMDNNQIKKLLHRMANSDYPWNCPHGRPTWCCIKILGNEESQTQDDDRSSPHPIDENFNNNSPAVLQEISI</sequence>